<evidence type="ECO:0000313" key="5">
    <source>
        <dbReference type="Proteomes" id="UP000035481"/>
    </source>
</evidence>
<organism evidence="4 5">
    <name type="scientific">Dyella japonica DSM 16301</name>
    <dbReference type="NCBI Taxonomy" id="1440762"/>
    <lineage>
        <taxon>Bacteria</taxon>
        <taxon>Pseudomonadati</taxon>
        <taxon>Pseudomonadota</taxon>
        <taxon>Gammaproteobacteria</taxon>
        <taxon>Lysobacterales</taxon>
        <taxon>Rhodanobacteraceae</taxon>
        <taxon>Dyella</taxon>
    </lineage>
</organism>
<dbReference type="Proteomes" id="UP000035481">
    <property type="component" value="Unassembled WGS sequence"/>
</dbReference>
<dbReference type="OrthoDB" id="9805924at2"/>
<dbReference type="InterPro" id="IPR016181">
    <property type="entry name" value="Acyl_CoA_acyltransferase"/>
</dbReference>
<name>A0A0G9H6T9_9GAMM</name>
<dbReference type="AlphaFoldDB" id="A0A0G9H6T9"/>
<evidence type="ECO:0000256" key="1">
    <source>
        <dbReference type="ARBA" id="ARBA00022679"/>
    </source>
</evidence>
<dbReference type="PATRIC" id="fig|1440762.4.peg.197"/>
<dbReference type="STRING" id="1440762.Y882_04385"/>
<evidence type="ECO:0000256" key="2">
    <source>
        <dbReference type="ARBA" id="ARBA00023315"/>
    </source>
</evidence>
<dbReference type="GO" id="GO:0008080">
    <property type="term" value="F:N-acetyltransferase activity"/>
    <property type="evidence" value="ECO:0007669"/>
    <property type="project" value="TreeGrafter"/>
</dbReference>
<feature type="domain" description="N-acetyltransferase" evidence="3">
    <location>
        <begin position="5"/>
        <end position="153"/>
    </location>
</feature>
<keyword evidence="2" id="KW-0012">Acyltransferase</keyword>
<dbReference type="SUPFAM" id="SSF55729">
    <property type="entry name" value="Acyl-CoA N-acyltransferases (Nat)"/>
    <property type="match status" value="1"/>
</dbReference>
<dbReference type="InterPro" id="IPR051016">
    <property type="entry name" value="Diverse_Substrate_AcTransf"/>
</dbReference>
<evidence type="ECO:0000313" key="4">
    <source>
        <dbReference type="EMBL" id="KLD65141.1"/>
    </source>
</evidence>
<dbReference type="PANTHER" id="PTHR10545:SF42">
    <property type="entry name" value="ACETYLTRANSFERASE"/>
    <property type="match status" value="1"/>
</dbReference>
<dbReference type="PROSITE" id="PS51186">
    <property type="entry name" value="GNAT"/>
    <property type="match status" value="1"/>
</dbReference>
<dbReference type="Pfam" id="PF00583">
    <property type="entry name" value="Acetyltransf_1"/>
    <property type="match status" value="1"/>
</dbReference>
<proteinExistence type="predicted"/>
<dbReference type="Gene3D" id="3.40.630.30">
    <property type="match status" value="1"/>
</dbReference>
<sequence>MTTGYVIRAVDARDFSAWKPLWDGYNAFYGRSGETALAEDITRETWSRFLAADEPMHAVVAECDGQLLGLAHYLFHRSTINRANSCYLQDLFTVPASRGMGIGRALIEAVYSRARDAGAARVYWQTHETNTTAMQLYDQLAEKSGFIVYRKPL</sequence>
<dbReference type="CDD" id="cd04301">
    <property type="entry name" value="NAT_SF"/>
    <property type="match status" value="1"/>
</dbReference>
<dbReference type="InterPro" id="IPR000182">
    <property type="entry name" value="GNAT_dom"/>
</dbReference>
<comment type="caution">
    <text evidence="4">The sequence shown here is derived from an EMBL/GenBank/DDBJ whole genome shotgun (WGS) entry which is preliminary data.</text>
</comment>
<dbReference type="RefSeq" id="WP_046970658.1">
    <property type="nucleotide sequence ID" value="NZ_JPLA01000010.1"/>
</dbReference>
<protein>
    <submittedName>
        <fullName evidence="4">GNAT family acetyltransferase</fullName>
    </submittedName>
</protein>
<dbReference type="EMBL" id="JPLA01000010">
    <property type="protein sequence ID" value="KLD65141.1"/>
    <property type="molecule type" value="Genomic_DNA"/>
</dbReference>
<dbReference type="PANTHER" id="PTHR10545">
    <property type="entry name" value="DIAMINE N-ACETYLTRANSFERASE"/>
    <property type="match status" value="1"/>
</dbReference>
<accession>A0A0G9H6T9</accession>
<gene>
    <name evidence="4" type="ORF">Y882_04385</name>
</gene>
<keyword evidence="1 4" id="KW-0808">Transferase</keyword>
<reference evidence="4 5" key="1">
    <citation type="journal article" date="2015" name="Antonie Van Leeuwenhoek">
        <title>A phylogenomic and molecular marker based taxonomic framework for the order Xanthomonadales: proposal to transfer the families Algiphilaceae and Solimonadaceae to the order Nevskiales ord. nov. and to create a new family within the order Xanthomonadales, the family Rhodanobacteraceae fam. nov., containing the genus Rhodanobacter and its closest relatives.</title>
        <authorList>
            <person name="Naushad S."/>
            <person name="Adeolu M."/>
            <person name="Wong S."/>
            <person name="Sohail M."/>
            <person name="Schellhorn H.E."/>
            <person name="Gupta R.S."/>
        </authorList>
    </citation>
    <scope>NUCLEOTIDE SEQUENCE [LARGE SCALE GENOMIC DNA]</scope>
    <source>
        <strain evidence="4 5">DSM 16301</strain>
    </source>
</reference>
<evidence type="ECO:0000259" key="3">
    <source>
        <dbReference type="PROSITE" id="PS51186"/>
    </source>
</evidence>